<dbReference type="Proteomes" id="UP000197025">
    <property type="component" value="Unassembled WGS sequence"/>
</dbReference>
<dbReference type="Pfam" id="PF00127">
    <property type="entry name" value="Copper-bind"/>
    <property type="match status" value="1"/>
</dbReference>
<dbReference type="GO" id="GO:0042597">
    <property type="term" value="C:periplasmic space"/>
    <property type="evidence" value="ECO:0007669"/>
    <property type="project" value="UniProtKB-SubCell"/>
</dbReference>
<dbReference type="InterPro" id="IPR035668">
    <property type="entry name" value="Amicyanin"/>
</dbReference>
<comment type="cofactor">
    <cofactor evidence="7">
        <name>Cu cation</name>
        <dbReference type="ChEBI" id="CHEBI:23378"/>
    </cofactor>
    <text evidence="7">Binds 1 copper ion per subunit.</text>
</comment>
<evidence type="ECO:0000259" key="10">
    <source>
        <dbReference type="Pfam" id="PF00127"/>
    </source>
</evidence>
<accession>A0A212PVP2</accession>
<evidence type="ECO:0000256" key="7">
    <source>
        <dbReference type="PIRSR" id="PIRSR602386-1"/>
    </source>
</evidence>
<evidence type="ECO:0000256" key="2">
    <source>
        <dbReference type="ARBA" id="ARBA00022448"/>
    </source>
</evidence>
<dbReference type="InterPro" id="IPR000923">
    <property type="entry name" value="BlueCu_1"/>
</dbReference>
<dbReference type="EMBL" id="FYEK01000003">
    <property type="protein sequence ID" value="SNB50990.1"/>
    <property type="molecule type" value="Genomic_DNA"/>
</dbReference>
<keyword evidence="6 7" id="KW-0186">Copper</keyword>
<feature type="region of interest" description="Disordered" evidence="8">
    <location>
        <begin position="23"/>
        <end position="50"/>
    </location>
</feature>
<keyword evidence="9" id="KW-0732">Signal</keyword>
<feature type="binding site" evidence="7">
    <location>
        <position position="123"/>
    </location>
    <ligand>
        <name>Cu cation</name>
        <dbReference type="ChEBI" id="CHEBI:23378"/>
    </ligand>
</feature>
<dbReference type="PROSITE" id="PS51318">
    <property type="entry name" value="TAT"/>
    <property type="match status" value="1"/>
</dbReference>
<keyword evidence="12" id="KW-1185">Reference proteome</keyword>
<protein>
    <submittedName>
        <fullName evidence="11">Plastocyanin</fullName>
    </submittedName>
</protein>
<dbReference type="InParanoid" id="A0A212PVP2"/>
<dbReference type="OrthoDB" id="574459at2"/>
<dbReference type="PANTHER" id="PTHR36507:SF1">
    <property type="entry name" value="BLL1555 PROTEIN"/>
    <property type="match status" value="1"/>
</dbReference>
<dbReference type="Gene3D" id="2.60.40.420">
    <property type="entry name" value="Cupredoxins - blue copper proteins"/>
    <property type="match status" value="1"/>
</dbReference>
<dbReference type="GO" id="GO:0005507">
    <property type="term" value="F:copper ion binding"/>
    <property type="evidence" value="ECO:0007669"/>
    <property type="project" value="InterPro"/>
</dbReference>
<evidence type="ECO:0000256" key="4">
    <source>
        <dbReference type="ARBA" id="ARBA00022764"/>
    </source>
</evidence>
<keyword evidence="3 7" id="KW-0479">Metal-binding</keyword>
<keyword evidence="2" id="KW-0813">Transport</keyword>
<reference evidence="12" key="1">
    <citation type="submission" date="2017-06" db="EMBL/GenBank/DDBJ databases">
        <authorList>
            <person name="Varghese N."/>
            <person name="Submissions S."/>
        </authorList>
    </citation>
    <scope>NUCLEOTIDE SEQUENCE [LARGE SCALE GENOMIC DNA]</scope>
    <source>
        <strain evidence="12">JAD2</strain>
    </source>
</reference>
<evidence type="ECO:0000256" key="1">
    <source>
        <dbReference type="ARBA" id="ARBA00004418"/>
    </source>
</evidence>
<dbReference type="InterPro" id="IPR006311">
    <property type="entry name" value="TAT_signal"/>
</dbReference>
<dbReference type="GO" id="GO:0009055">
    <property type="term" value="F:electron transfer activity"/>
    <property type="evidence" value="ECO:0007669"/>
    <property type="project" value="InterPro"/>
</dbReference>
<feature type="binding site" evidence="7">
    <location>
        <position position="84"/>
    </location>
    <ligand>
        <name>Cu cation</name>
        <dbReference type="ChEBI" id="CHEBI:23378"/>
    </ligand>
</feature>
<comment type="subcellular location">
    <subcellularLocation>
        <location evidence="1">Periplasm</location>
    </subcellularLocation>
</comment>
<feature type="chain" id="PRO_5012623225" evidence="9">
    <location>
        <begin position="24"/>
        <end position="165"/>
    </location>
</feature>
<dbReference type="CDD" id="cd13921">
    <property type="entry name" value="Amicyanin"/>
    <property type="match status" value="1"/>
</dbReference>
<feature type="binding site" evidence="7">
    <location>
        <position position="126"/>
    </location>
    <ligand>
        <name>Cu cation</name>
        <dbReference type="ChEBI" id="CHEBI:23378"/>
    </ligand>
</feature>
<gene>
    <name evidence="11" type="ORF">SAMN02746019_00020780</name>
</gene>
<dbReference type="SUPFAM" id="SSF49503">
    <property type="entry name" value="Cupredoxins"/>
    <property type="match status" value="1"/>
</dbReference>
<dbReference type="InterPro" id="IPR008972">
    <property type="entry name" value="Cupredoxin"/>
</dbReference>
<evidence type="ECO:0000256" key="5">
    <source>
        <dbReference type="ARBA" id="ARBA00022982"/>
    </source>
</evidence>
<proteinExistence type="predicted"/>
<evidence type="ECO:0000256" key="3">
    <source>
        <dbReference type="ARBA" id="ARBA00022723"/>
    </source>
</evidence>
<feature type="compositionally biased region" description="Pro residues" evidence="8">
    <location>
        <begin position="28"/>
        <end position="45"/>
    </location>
</feature>
<evidence type="ECO:0000256" key="6">
    <source>
        <dbReference type="ARBA" id="ARBA00023008"/>
    </source>
</evidence>
<evidence type="ECO:0000256" key="8">
    <source>
        <dbReference type="SAM" id="MobiDB-lite"/>
    </source>
</evidence>
<dbReference type="PRINTS" id="PR00155">
    <property type="entry name" value="AMICYANIN"/>
</dbReference>
<keyword evidence="5" id="KW-0249">Electron transport</keyword>
<feature type="signal peptide" evidence="9">
    <location>
        <begin position="1"/>
        <end position="23"/>
    </location>
</feature>
<evidence type="ECO:0000256" key="9">
    <source>
        <dbReference type="SAM" id="SignalP"/>
    </source>
</evidence>
<organism evidence="11 12">
    <name type="scientific">Thermoflexus hugenholtzii JAD2</name>
    <dbReference type="NCBI Taxonomy" id="877466"/>
    <lineage>
        <taxon>Bacteria</taxon>
        <taxon>Bacillati</taxon>
        <taxon>Chloroflexota</taxon>
        <taxon>Thermoflexia</taxon>
        <taxon>Thermoflexales</taxon>
        <taxon>Thermoflexaceae</taxon>
        <taxon>Thermoflexus</taxon>
    </lineage>
</organism>
<keyword evidence="4" id="KW-0574">Periplasm</keyword>
<dbReference type="PANTHER" id="PTHR36507">
    <property type="entry name" value="BLL1555 PROTEIN"/>
    <property type="match status" value="1"/>
</dbReference>
<dbReference type="AlphaFoldDB" id="A0A212PVP2"/>
<dbReference type="InterPro" id="IPR052721">
    <property type="entry name" value="ET_Amicyanin"/>
</dbReference>
<dbReference type="RefSeq" id="WP_088569882.1">
    <property type="nucleotide sequence ID" value="NZ_FYEK01000003.1"/>
</dbReference>
<feature type="region of interest" description="Disordered" evidence="8">
    <location>
        <begin position="140"/>
        <end position="165"/>
    </location>
</feature>
<dbReference type="PROSITE" id="PS51257">
    <property type="entry name" value="PROKAR_LIPOPROTEIN"/>
    <property type="match status" value="1"/>
</dbReference>
<feature type="domain" description="Blue (type 1) copper" evidence="10">
    <location>
        <begin position="51"/>
        <end position="136"/>
    </location>
</feature>
<evidence type="ECO:0000313" key="11">
    <source>
        <dbReference type="EMBL" id="SNB50990.1"/>
    </source>
</evidence>
<name>A0A212PVP2_9CHLR</name>
<evidence type="ECO:0000313" key="12">
    <source>
        <dbReference type="Proteomes" id="UP000197025"/>
    </source>
</evidence>
<dbReference type="InterPro" id="IPR002386">
    <property type="entry name" value="Amicyanin/Pseudoazurin"/>
</dbReference>
<sequence length="165" mass="17413">MSRDRRILILTIGLALAACAAPAASPTPTAPAPPTPTTAPPPSPSPAAQGTQVTIRNFAFQPAELEVEVGTTVEWVNGEDSIPHTVTSGTPGYPAGAFDSGCLRPGDSFRFTFQQPGTYEYFCSIHTRMRSRIIVKPKLGSEAAPSDPSAYPSPTPAPSNYGYDY</sequence>